<organism evidence="2 3">
    <name type="scientific">Alteraurantiacibacter aquimixticola</name>
    <dbReference type="NCBI Taxonomy" id="2489173"/>
    <lineage>
        <taxon>Bacteria</taxon>
        <taxon>Pseudomonadati</taxon>
        <taxon>Pseudomonadota</taxon>
        <taxon>Alphaproteobacteria</taxon>
        <taxon>Sphingomonadales</taxon>
        <taxon>Erythrobacteraceae</taxon>
        <taxon>Alteraurantiacibacter</taxon>
    </lineage>
</organism>
<name>A0A4T3F2R8_9SPHN</name>
<keyword evidence="1" id="KW-0732">Signal</keyword>
<dbReference type="InterPro" id="IPR022061">
    <property type="entry name" value="DUF3617"/>
</dbReference>
<evidence type="ECO:0000313" key="3">
    <source>
        <dbReference type="Proteomes" id="UP000309389"/>
    </source>
</evidence>
<protein>
    <submittedName>
        <fullName evidence="2">DUF3617 family protein</fullName>
    </submittedName>
</protein>
<dbReference type="Pfam" id="PF12276">
    <property type="entry name" value="DUF3617"/>
    <property type="match status" value="1"/>
</dbReference>
<reference evidence="2 3" key="1">
    <citation type="submission" date="2019-04" db="EMBL/GenBank/DDBJ databases">
        <title>Altererythrobacter aquimixticola sp. nov., isolated from sediment of junction between the ocean and a freshwater spring.</title>
        <authorList>
            <person name="Yoon J.-H."/>
        </authorList>
    </citation>
    <scope>NUCLEOTIDE SEQUENCE [LARGE SCALE GENOMIC DNA]</scope>
    <source>
        <strain evidence="2 3">SSKS-13</strain>
    </source>
</reference>
<dbReference type="Proteomes" id="UP000309389">
    <property type="component" value="Unassembled WGS sequence"/>
</dbReference>
<keyword evidence="3" id="KW-1185">Reference proteome</keyword>
<feature type="signal peptide" evidence="1">
    <location>
        <begin position="1"/>
        <end position="25"/>
    </location>
</feature>
<evidence type="ECO:0000313" key="2">
    <source>
        <dbReference type="EMBL" id="TIX50605.1"/>
    </source>
</evidence>
<feature type="chain" id="PRO_5021033496" evidence="1">
    <location>
        <begin position="26"/>
        <end position="176"/>
    </location>
</feature>
<gene>
    <name evidence="2" type="ORF">E5222_10105</name>
</gene>
<comment type="caution">
    <text evidence="2">The sequence shown here is derived from an EMBL/GenBank/DDBJ whole genome shotgun (WGS) entry which is preliminary data.</text>
</comment>
<proteinExistence type="predicted"/>
<dbReference type="EMBL" id="SSHH01000002">
    <property type="protein sequence ID" value="TIX50605.1"/>
    <property type="molecule type" value="Genomic_DNA"/>
</dbReference>
<evidence type="ECO:0000256" key="1">
    <source>
        <dbReference type="SAM" id="SignalP"/>
    </source>
</evidence>
<accession>A0A4T3F2R8</accession>
<dbReference type="AlphaFoldDB" id="A0A4T3F2R8"/>
<sequence length="176" mass="18985">MLISRRRRLAIAALAGLALAGPTGAQVEGEGLSDAEVHAALADAPFPQAGRYSGQVRETGILLDSLNPREPDPKVSQATRQLDGFCLTPEEVEADRGVFLEKMLESECDYRGISIDGNDFTAQLSCRAGGDIAAISLDGELFETGSRVNMDVRLDNDDSYARFSYDVILKREGECS</sequence>